<comment type="caution">
    <text evidence="2">The sequence shown here is derived from an EMBL/GenBank/DDBJ whole genome shotgun (WGS) entry which is preliminary data.</text>
</comment>
<organism evidence="2">
    <name type="scientific">marine sediment metagenome</name>
    <dbReference type="NCBI Taxonomy" id="412755"/>
    <lineage>
        <taxon>unclassified sequences</taxon>
        <taxon>metagenomes</taxon>
        <taxon>ecological metagenomes</taxon>
    </lineage>
</organism>
<proteinExistence type="predicted"/>
<keyword evidence="1" id="KW-0812">Transmembrane</keyword>
<sequence>MNRPVGTIDTRTFAIGVLSITACILFVGLLMVTMQPAPAYGIGQTDRAGDYIMLTQQLTNSQEGVVIVDAASKQMTLYALNGSNKQLQVLHANIPLDALPGAQPGPGRQP</sequence>
<gene>
    <name evidence="2" type="ORF">S01H1_37868</name>
</gene>
<keyword evidence="1" id="KW-1133">Transmembrane helix</keyword>
<name>X0VJU5_9ZZZZ</name>
<reference evidence="2" key="1">
    <citation type="journal article" date="2014" name="Front. Microbiol.">
        <title>High frequency of phylogenetically diverse reductive dehalogenase-homologous genes in deep subseafloor sedimentary metagenomes.</title>
        <authorList>
            <person name="Kawai M."/>
            <person name="Futagami T."/>
            <person name="Toyoda A."/>
            <person name="Takaki Y."/>
            <person name="Nishi S."/>
            <person name="Hori S."/>
            <person name="Arai W."/>
            <person name="Tsubouchi T."/>
            <person name="Morono Y."/>
            <person name="Uchiyama I."/>
            <person name="Ito T."/>
            <person name="Fujiyama A."/>
            <person name="Inagaki F."/>
            <person name="Takami H."/>
        </authorList>
    </citation>
    <scope>NUCLEOTIDE SEQUENCE</scope>
    <source>
        <strain evidence="2">Expedition CK06-06</strain>
    </source>
</reference>
<accession>X0VJU5</accession>
<keyword evidence="1" id="KW-0472">Membrane</keyword>
<dbReference type="PROSITE" id="PS51257">
    <property type="entry name" value="PROKAR_LIPOPROTEIN"/>
    <property type="match status" value="1"/>
</dbReference>
<feature type="transmembrane region" description="Helical" evidence="1">
    <location>
        <begin position="12"/>
        <end position="32"/>
    </location>
</feature>
<protein>
    <submittedName>
        <fullName evidence="2">Uncharacterized protein</fullName>
    </submittedName>
</protein>
<evidence type="ECO:0000256" key="1">
    <source>
        <dbReference type="SAM" id="Phobius"/>
    </source>
</evidence>
<dbReference type="AlphaFoldDB" id="X0VJU5"/>
<dbReference type="EMBL" id="BARS01023799">
    <property type="protein sequence ID" value="GAG00856.1"/>
    <property type="molecule type" value="Genomic_DNA"/>
</dbReference>
<evidence type="ECO:0000313" key="2">
    <source>
        <dbReference type="EMBL" id="GAG00856.1"/>
    </source>
</evidence>